<dbReference type="Proteomes" id="UP000694549">
    <property type="component" value="Unplaced"/>
</dbReference>
<evidence type="ECO:0000313" key="2">
    <source>
        <dbReference type="Ensembl" id="ENSAZOP00000022561.1"/>
    </source>
</evidence>
<organism evidence="2 3">
    <name type="scientific">Anas zonorhyncha</name>
    <name type="common">Eastern spot-billed duck</name>
    <dbReference type="NCBI Taxonomy" id="75864"/>
    <lineage>
        <taxon>Eukaryota</taxon>
        <taxon>Metazoa</taxon>
        <taxon>Chordata</taxon>
        <taxon>Craniata</taxon>
        <taxon>Vertebrata</taxon>
        <taxon>Euteleostomi</taxon>
        <taxon>Archelosauria</taxon>
        <taxon>Archosauria</taxon>
        <taxon>Dinosauria</taxon>
        <taxon>Saurischia</taxon>
        <taxon>Theropoda</taxon>
        <taxon>Coelurosauria</taxon>
        <taxon>Aves</taxon>
        <taxon>Neognathae</taxon>
        <taxon>Galloanserae</taxon>
        <taxon>Anseriformes</taxon>
        <taxon>Anatidae</taxon>
        <taxon>Anatinae</taxon>
        <taxon>Anas</taxon>
    </lineage>
</organism>
<proteinExistence type="predicted"/>
<reference evidence="2" key="2">
    <citation type="submission" date="2025-09" db="UniProtKB">
        <authorList>
            <consortium name="Ensembl"/>
        </authorList>
    </citation>
    <scope>IDENTIFICATION</scope>
</reference>
<accession>A0A8B9VFT1</accession>
<keyword evidence="3" id="KW-1185">Reference proteome</keyword>
<reference evidence="2" key="1">
    <citation type="submission" date="2025-08" db="UniProtKB">
        <authorList>
            <consortium name="Ensembl"/>
        </authorList>
    </citation>
    <scope>IDENTIFICATION</scope>
</reference>
<sequence>DQCLGLLQPRAGLLIRLGAGELQRAEGPRRGPDLGLCHGEQSSGGRGPAAPRPGERSTGRAAQNCSPGLGTEPRCPWCPWCPRCSQCPRCPWCPRCPRASCFTGTPISAC</sequence>
<evidence type="ECO:0000313" key="3">
    <source>
        <dbReference type="Proteomes" id="UP000694549"/>
    </source>
</evidence>
<feature type="compositionally biased region" description="Basic and acidic residues" evidence="1">
    <location>
        <begin position="23"/>
        <end position="32"/>
    </location>
</feature>
<feature type="region of interest" description="Disordered" evidence="1">
    <location>
        <begin position="19"/>
        <end position="69"/>
    </location>
</feature>
<dbReference type="AlphaFoldDB" id="A0A8B9VFT1"/>
<protein>
    <submittedName>
        <fullName evidence="2">Uncharacterized protein</fullName>
    </submittedName>
</protein>
<evidence type="ECO:0000256" key="1">
    <source>
        <dbReference type="SAM" id="MobiDB-lite"/>
    </source>
</evidence>
<dbReference type="Ensembl" id="ENSAZOT00000024236.1">
    <property type="protein sequence ID" value="ENSAZOP00000022561.1"/>
    <property type="gene ID" value="ENSAZOG00000014609.1"/>
</dbReference>
<name>A0A8B9VFT1_9AVES</name>